<keyword evidence="2" id="KW-1185">Reference proteome</keyword>
<dbReference type="AlphaFoldDB" id="A0A239H3K7"/>
<gene>
    <name evidence="1" type="ORF">SAMN05421757_103233</name>
</gene>
<dbReference type="OrthoDB" id="7444642at2"/>
<dbReference type="Pfam" id="PF03567">
    <property type="entry name" value="Sulfotransfer_2"/>
    <property type="match status" value="1"/>
</dbReference>
<dbReference type="Gene3D" id="3.40.50.300">
    <property type="entry name" value="P-loop containing nucleotide triphosphate hydrolases"/>
    <property type="match status" value="1"/>
</dbReference>
<sequence length="228" mass="25556">MPILRTASTTILFVHIPKAGGTSVEAYMRSKGTLSFHNSRTLPGFATTPQHFHAELMEGLFAPDFFDARFAVLRDPLARLVSEFRWRAKVPDPKYARFGLRDLSRRGKFLIHGRKLFLTFDEWVAHVFKLYPKDPFVCGNHIRPQHEFLSGGEALFRLEDGLGPVFRWLDAATGTDASPEPERLKPAGFPYPEISDATDRAVREFYAEDYALLARLSADAGTPGTNGG</sequence>
<dbReference type="InterPro" id="IPR005331">
    <property type="entry name" value="Sulfotransferase"/>
</dbReference>
<dbReference type="EMBL" id="FZOY01000003">
    <property type="protein sequence ID" value="SNS75950.1"/>
    <property type="molecule type" value="Genomic_DNA"/>
</dbReference>
<dbReference type="GO" id="GO:0008146">
    <property type="term" value="F:sulfotransferase activity"/>
    <property type="evidence" value="ECO:0007669"/>
    <property type="project" value="InterPro"/>
</dbReference>
<dbReference type="SUPFAM" id="SSF52540">
    <property type="entry name" value="P-loop containing nucleoside triphosphate hydrolases"/>
    <property type="match status" value="1"/>
</dbReference>
<organism evidence="1 2">
    <name type="scientific">Tropicimonas sediminicola</name>
    <dbReference type="NCBI Taxonomy" id="1031541"/>
    <lineage>
        <taxon>Bacteria</taxon>
        <taxon>Pseudomonadati</taxon>
        <taxon>Pseudomonadota</taxon>
        <taxon>Alphaproteobacteria</taxon>
        <taxon>Rhodobacterales</taxon>
        <taxon>Roseobacteraceae</taxon>
        <taxon>Tropicimonas</taxon>
    </lineage>
</organism>
<evidence type="ECO:0000313" key="1">
    <source>
        <dbReference type="EMBL" id="SNS75950.1"/>
    </source>
</evidence>
<proteinExistence type="predicted"/>
<name>A0A239H3K7_9RHOB</name>
<reference evidence="1 2" key="1">
    <citation type="submission" date="2017-06" db="EMBL/GenBank/DDBJ databases">
        <authorList>
            <person name="Kim H.J."/>
            <person name="Triplett B.A."/>
        </authorList>
    </citation>
    <scope>NUCLEOTIDE SEQUENCE [LARGE SCALE GENOMIC DNA]</scope>
    <source>
        <strain evidence="1 2">DSM 29339</strain>
    </source>
</reference>
<keyword evidence="1" id="KW-0808">Transferase</keyword>
<protein>
    <submittedName>
        <fullName evidence="1">Sulfotransferase family protein</fullName>
    </submittedName>
</protein>
<dbReference type="GO" id="GO:0016020">
    <property type="term" value="C:membrane"/>
    <property type="evidence" value="ECO:0007669"/>
    <property type="project" value="InterPro"/>
</dbReference>
<accession>A0A239H3K7</accession>
<dbReference type="RefSeq" id="WP_089232828.1">
    <property type="nucleotide sequence ID" value="NZ_FZOY01000003.1"/>
</dbReference>
<dbReference type="Proteomes" id="UP000198426">
    <property type="component" value="Unassembled WGS sequence"/>
</dbReference>
<dbReference type="InterPro" id="IPR027417">
    <property type="entry name" value="P-loop_NTPase"/>
</dbReference>
<evidence type="ECO:0000313" key="2">
    <source>
        <dbReference type="Proteomes" id="UP000198426"/>
    </source>
</evidence>